<evidence type="ECO:0000259" key="4">
    <source>
        <dbReference type="PROSITE" id="PS51071"/>
    </source>
</evidence>
<dbReference type="InterPro" id="IPR001347">
    <property type="entry name" value="SIS_dom"/>
</dbReference>
<dbReference type="RefSeq" id="WP_036576068.1">
    <property type="nucleotide sequence ID" value="NZ_CABLBW010000001.1"/>
</dbReference>
<protein>
    <submittedName>
        <fullName evidence="6">Glv operon regulatory protein</fullName>
    </submittedName>
</protein>
<dbReference type="InterPro" id="IPR000281">
    <property type="entry name" value="HTH_RpiR"/>
</dbReference>
<dbReference type="InterPro" id="IPR035472">
    <property type="entry name" value="RpiR-like_SIS"/>
</dbReference>
<dbReference type="Pfam" id="PF01380">
    <property type="entry name" value="SIS"/>
    <property type="match status" value="1"/>
</dbReference>
<keyword evidence="1" id="KW-0805">Transcription regulation</keyword>
<keyword evidence="7" id="KW-1185">Reference proteome</keyword>
<dbReference type="GO" id="GO:0003677">
    <property type="term" value="F:DNA binding"/>
    <property type="evidence" value="ECO:0007669"/>
    <property type="project" value="UniProtKB-KW"/>
</dbReference>
<dbReference type="Pfam" id="PF01418">
    <property type="entry name" value="HTH_6"/>
    <property type="match status" value="1"/>
</dbReference>
<dbReference type="InterPro" id="IPR036388">
    <property type="entry name" value="WH-like_DNA-bd_sf"/>
</dbReference>
<dbReference type="Gene3D" id="3.40.50.10490">
    <property type="entry name" value="Glucose-6-phosphate isomerase like protein, domain 1"/>
    <property type="match status" value="1"/>
</dbReference>
<dbReference type="GO" id="GO:1901135">
    <property type="term" value="P:carbohydrate derivative metabolic process"/>
    <property type="evidence" value="ECO:0007669"/>
    <property type="project" value="InterPro"/>
</dbReference>
<proteinExistence type="predicted"/>
<evidence type="ECO:0000313" key="6">
    <source>
        <dbReference type="EMBL" id="CDO03727.1"/>
    </source>
</evidence>
<gene>
    <name evidence="6" type="primary">glvR</name>
    <name evidence="6" type="ORF">BN988_02245</name>
</gene>
<comment type="caution">
    <text evidence="6">The sequence shown here is derived from an EMBL/GenBank/DDBJ whole genome shotgun (WGS) entry which is preliminary data.</text>
</comment>
<dbReference type="PANTHER" id="PTHR30514:SF1">
    <property type="entry name" value="HTH-TYPE TRANSCRIPTIONAL REGULATOR HEXR-RELATED"/>
    <property type="match status" value="1"/>
</dbReference>
<dbReference type="AlphaFoldDB" id="W9ALF6"/>
<dbReference type="CDD" id="cd05013">
    <property type="entry name" value="SIS_RpiR"/>
    <property type="match status" value="1"/>
</dbReference>
<name>W9ALF6_9BACI</name>
<dbReference type="PANTHER" id="PTHR30514">
    <property type="entry name" value="GLUCOKINASE"/>
    <property type="match status" value="1"/>
</dbReference>
<keyword evidence="2" id="KW-0238">DNA-binding</keyword>
<dbReference type="PROSITE" id="PS51464">
    <property type="entry name" value="SIS"/>
    <property type="match status" value="1"/>
</dbReference>
<dbReference type="InterPro" id="IPR046348">
    <property type="entry name" value="SIS_dom_sf"/>
</dbReference>
<dbReference type="InterPro" id="IPR009057">
    <property type="entry name" value="Homeodomain-like_sf"/>
</dbReference>
<dbReference type="SUPFAM" id="SSF53697">
    <property type="entry name" value="SIS domain"/>
    <property type="match status" value="1"/>
</dbReference>
<dbReference type="InterPro" id="IPR047640">
    <property type="entry name" value="RpiR-like"/>
</dbReference>
<dbReference type="eggNOG" id="COG1737">
    <property type="taxonomic scope" value="Bacteria"/>
</dbReference>
<dbReference type="SUPFAM" id="SSF46689">
    <property type="entry name" value="Homeodomain-like"/>
    <property type="match status" value="1"/>
</dbReference>
<accession>W9ALF6</accession>
<feature type="domain" description="HTH rpiR-type" evidence="4">
    <location>
        <begin position="1"/>
        <end position="73"/>
    </location>
</feature>
<evidence type="ECO:0000256" key="3">
    <source>
        <dbReference type="ARBA" id="ARBA00023163"/>
    </source>
</evidence>
<evidence type="ECO:0000256" key="2">
    <source>
        <dbReference type="ARBA" id="ARBA00023125"/>
    </source>
</evidence>
<dbReference type="EMBL" id="CCAX010000001">
    <property type="protein sequence ID" value="CDO03727.1"/>
    <property type="molecule type" value="Genomic_DNA"/>
</dbReference>
<evidence type="ECO:0000259" key="5">
    <source>
        <dbReference type="PROSITE" id="PS51464"/>
    </source>
</evidence>
<feature type="domain" description="SIS" evidence="5">
    <location>
        <begin position="104"/>
        <end position="238"/>
    </location>
</feature>
<keyword evidence="3" id="KW-0804">Transcription</keyword>
<organism evidence="6 7">
    <name type="scientific">Oceanobacillus picturae</name>
    <dbReference type="NCBI Taxonomy" id="171693"/>
    <lineage>
        <taxon>Bacteria</taxon>
        <taxon>Bacillati</taxon>
        <taxon>Bacillota</taxon>
        <taxon>Bacilli</taxon>
        <taxon>Bacillales</taxon>
        <taxon>Bacillaceae</taxon>
        <taxon>Oceanobacillus</taxon>
    </lineage>
</organism>
<dbReference type="Gene3D" id="1.10.10.10">
    <property type="entry name" value="Winged helix-like DNA-binding domain superfamily/Winged helix DNA-binding domain"/>
    <property type="match status" value="1"/>
</dbReference>
<dbReference type="STRING" id="171693.BN988_02245"/>
<dbReference type="GO" id="GO:0097367">
    <property type="term" value="F:carbohydrate derivative binding"/>
    <property type="evidence" value="ECO:0007669"/>
    <property type="project" value="InterPro"/>
</dbReference>
<dbReference type="PROSITE" id="PS51071">
    <property type="entry name" value="HTH_RPIR"/>
    <property type="match status" value="1"/>
</dbReference>
<sequence>MFTNEVIASFNDLEMLLYKYVMQHKEKVVYMRIRDLADESHVSTSTIMRFCRKLHCDGFSEFKVKLKLLLDEKPNMKVKSGQHVLAEFFERIQNERFTSKLEDAAEAISKANHVYFIGIGSSGALAEYGARYLSSLGTFSTYLKDWYFPIHADLHDCVTVALSVSGESGITLSHIHKLKEKGSEILSITNNMQSTIAKASDNNVSYYVTEEFFAESNVTTQIPVIYILEELARKVYEIRNRKKI</sequence>
<dbReference type="Proteomes" id="UP000028863">
    <property type="component" value="Unassembled WGS sequence"/>
</dbReference>
<evidence type="ECO:0000313" key="7">
    <source>
        <dbReference type="Proteomes" id="UP000028863"/>
    </source>
</evidence>
<reference evidence="6" key="1">
    <citation type="submission" date="2014-03" db="EMBL/GenBank/DDBJ databases">
        <title>Draft genome sequencing of Oceanobacillus picturae strain S1 isolated from human gut.</title>
        <authorList>
            <person name="Croce O."/>
            <person name="Lagier J.C."/>
            <person name="Raoult D."/>
        </authorList>
    </citation>
    <scope>NUCLEOTIDE SEQUENCE [LARGE SCALE GENOMIC DNA]</scope>
    <source>
        <strain evidence="6">S1</strain>
    </source>
</reference>
<reference evidence="6" key="2">
    <citation type="submission" date="2014-03" db="EMBL/GenBank/DDBJ databases">
        <authorList>
            <person name="Urmite Genomes"/>
        </authorList>
    </citation>
    <scope>NUCLEOTIDE SEQUENCE</scope>
    <source>
        <strain evidence="6">S1</strain>
    </source>
</reference>
<evidence type="ECO:0000256" key="1">
    <source>
        <dbReference type="ARBA" id="ARBA00023015"/>
    </source>
</evidence>
<dbReference type="GO" id="GO:0003700">
    <property type="term" value="F:DNA-binding transcription factor activity"/>
    <property type="evidence" value="ECO:0007669"/>
    <property type="project" value="InterPro"/>
</dbReference>